<protein>
    <recommendedName>
        <fullName evidence="4">Ino eighty subunit 1</fullName>
    </recommendedName>
</protein>
<feature type="compositionally biased region" description="Polar residues" evidence="1">
    <location>
        <begin position="68"/>
        <end position="79"/>
    </location>
</feature>
<dbReference type="Proteomes" id="UP000024837">
    <property type="component" value="Unassembled WGS sequence"/>
</dbReference>
<feature type="region of interest" description="Disordered" evidence="1">
    <location>
        <begin position="1"/>
        <end position="126"/>
    </location>
</feature>
<dbReference type="PANTHER" id="PTHR37287:SF1">
    <property type="entry name" value="INO EIGHTY SUBUNIT 1"/>
    <property type="match status" value="1"/>
</dbReference>
<dbReference type="OrthoDB" id="5413003at2759"/>
<keyword evidence="3" id="KW-1185">Reference proteome</keyword>
<dbReference type="EMBL" id="KI966448">
    <property type="protein sequence ID" value="EWC43915.1"/>
    <property type="molecule type" value="Genomic_DNA"/>
</dbReference>
<dbReference type="HOGENOM" id="CLU_007606_1_2_1"/>
<accession>W7I583</accession>
<feature type="compositionally biased region" description="Acidic residues" evidence="1">
    <location>
        <begin position="759"/>
        <end position="768"/>
    </location>
</feature>
<feature type="compositionally biased region" description="Basic and acidic residues" evidence="1">
    <location>
        <begin position="381"/>
        <end position="399"/>
    </location>
</feature>
<feature type="region of interest" description="Disordered" evidence="1">
    <location>
        <begin position="487"/>
        <end position="529"/>
    </location>
</feature>
<dbReference type="GO" id="GO:0031011">
    <property type="term" value="C:Ino80 complex"/>
    <property type="evidence" value="ECO:0007669"/>
    <property type="project" value="InterPro"/>
</dbReference>
<sequence length="811" mass="90177">MASPSSVAPSQATPPPSFSATNGSFQTNGHDARSGDEASPPRSAKRSHDSMMKDSMDIDFSSPPRAQVSASAASPTMSVATPRGDHGSQAAASTAAGIEPSLSSAGRNEKDTPSKDTGAGTGRRNYTTSFSGAKIKHLKKADGEPLWRKDIQFDWLYAIFTDETKVFSNSYTGEGNKTFADVYIDAMARSSKTSKILRDKLMTDRPQATNMAMVCLLVNIGRMNTTLNFFPEMRAQLRTYHAIPALQTYVDPNAYKQLQDAPRLKSILKGACEDRREPTTLDGIAKVRLRPRTNPINLIFILANYSQKVTELHFGQPRDFFDLVMRWTLSSRSRAKAFLWLMWWYLESSFVAKDGLENPFGIGEMMVKDMSSRRNSVASGSDDKEKENNKSKHGEDDKTVPSFIDEQFKGLPIMIPPLESLTEEQAELENVDTEAEIAFGNEMKEERYRKMAELEAGIIPTKSSTTKKVKRPSKYDIEPGASFVSSPVPSTYGRFPSRGRRGGYEDGQLSDSDGRSMSPDTIAGSAKRAGLSSRGLLPKGLAGPKLLKLSGMLPGQTDAKPGEKRPRPLTQHQLAVQEHRRLRVERQTDKMIESHYRRAKRARCKEGILKQAWLRIRDMPDPFSKSDDEVDLEHPIVRIDETDAEMELKEERRRRCKYNNGTSTKGPAGLVPLDDEIDDFGEETAAVAASFRRIRRRLPRWEDQAKAKKKGIILPPAGGQDDPEGSGVPVSKAGGADKVMGGRRGRRAQEERGGGMESDNGEFDDEVFEDARENNEDEEEDEDATEEEEDDDDEDVEDEDDMDPDDMEVEV</sequence>
<evidence type="ECO:0000313" key="3">
    <source>
        <dbReference type="Proteomes" id="UP000024837"/>
    </source>
</evidence>
<organism evidence="2 3">
    <name type="scientific">Drechslerella stenobrocha 248</name>
    <dbReference type="NCBI Taxonomy" id="1043628"/>
    <lineage>
        <taxon>Eukaryota</taxon>
        <taxon>Fungi</taxon>
        <taxon>Dikarya</taxon>
        <taxon>Ascomycota</taxon>
        <taxon>Pezizomycotina</taxon>
        <taxon>Orbiliomycetes</taxon>
        <taxon>Orbiliales</taxon>
        <taxon>Orbiliaceae</taxon>
        <taxon>Drechslerella</taxon>
    </lineage>
</organism>
<feature type="compositionally biased region" description="Polar residues" evidence="1">
    <location>
        <begin position="18"/>
        <end position="29"/>
    </location>
</feature>
<dbReference type="InterPro" id="IPR038014">
    <property type="entry name" value="Ies1"/>
</dbReference>
<reference evidence="2 3" key="1">
    <citation type="submission" date="2013-05" db="EMBL/GenBank/DDBJ databases">
        <title>Drechslerella stenobrocha genome reveals carnivorous origination and mechanical trapping mechanism of predatory fungi.</title>
        <authorList>
            <person name="Liu X."/>
            <person name="Zhang W."/>
            <person name="Liu K."/>
        </authorList>
    </citation>
    <scope>NUCLEOTIDE SEQUENCE [LARGE SCALE GENOMIC DNA]</scope>
    <source>
        <strain evidence="2 3">248</strain>
    </source>
</reference>
<feature type="compositionally biased region" description="Polar residues" evidence="1">
    <location>
        <begin position="1"/>
        <end position="11"/>
    </location>
</feature>
<name>W7I583_9PEZI</name>
<feature type="compositionally biased region" description="Acidic residues" evidence="1">
    <location>
        <begin position="775"/>
        <end position="811"/>
    </location>
</feature>
<evidence type="ECO:0008006" key="4">
    <source>
        <dbReference type="Google" id="ProtNLM"/>
    </source>
</evidence>
<feature type="region of interest" description="Disordered" evidence="1">
    <location>
        <begin position="371"/>
        <end position="399"/>
    </location>
</feature>
<proteinExistence type="predicted"/>
<feature type="region of interest" description="Disordered" evidence="1">
    <location>
        <begin position="547"/>
        <end position="567"/>
    </location>
</feature>
<feature type="region of interest" description="Disordered" evidence="1">
    <location>
        <begin position="705"/>
        <end position="811"/>
    </location>
</feature>
<evidence type="ECO:0000256" key="1">
    <source>
        <dbReference type="SAM" id="MobiDB-lite"/>
    </source>
</evidence>
<feature type="compositionally biased region" description="Basic and acidic residues" evidence="1">
    <location>
        <begin position="46"/>
        <end position="56"/>
    </location>
</feature>
<gene>
    <name evidence="2" type="ORF">DRE_01267</name>
</gene>
<dbReference type="AlphaFoldDB" id="W7I583"/>
<dbReference type="PANTHER" id="PTHR37287">
    <property type="entry name" value="INO EIGHTY SUBUNIT 1"/>
    <property type="match status" value="1"/>
</dbReference>
<evidence type="ECO:0000313" key="2">
    <source>
        <dbReference type="EMBL" id="EWC43915.1"/>
    </source>
</evidence>